<organism evidence="1 2">
    <name type="scientific">Sphaerisporangium siamense</name>
    <dbReference type="NCBI Taxonomy" id="795645"/>
    <lineage>
        <taxon>Bacteria</taxon>
        <taxon>Bacillati</taxon>
        <taxon>Actinomycetota</taxon>
        <taxon>Actinomycetes</taxon>
        <taxon>Streptosporangiales</taxon>
        <taxon>Streptosporangiaceae</taxon>
        <taxon>Sphaerisporangium</taxon>
    </lineage>
</organism>
<name>A0A7W7DAI8_9ACTN</name>
<dbReference type="RefSeq" id="WP_239122902.1">
    <property type="nucleotide sequence ID" value="NZ_BOOV01000007.1"/>
</dbReference>
<dbReference type="Pfam" id="PF22752">
    <property type="entry name" value="DUF488-N3i"/>
    <property type="match status" value="1"/>
</dbReference>
<keyword evidence="2" id="KW-1185">Reference proteome</keyword>
<accession>A0A7W7DAI8</accession>
<evidence type="ECO:0000313" key="1">
    <source>
        <dbReference type="EMBL" id="MBB4701808.1"/>
    </source>
</evidence>
<comment type="caution">
    <text evidence="1">The sequence shown here is derived from an EMBL/GenBank/DDBJ whole genome shotgun (WGS) entry which is preliminary data.</text>
</comment>
<dbReference type="EMBL" id="JACHND010000001">
    <property type="protein sequence ID" value="MBB4701808.1"/>
    <property type="molecule type" value="Genomic_DNA"/>
</dbReference>
<protein>
    <submittedName>
        <fullName evidence="1">Uncharacterized protein YeaO (DUF488 family)</fullName>
    </submittedName>
</protein>
<dbReference type="AlphaFoldDB" id="A0A7W7DAI8"/>
<sequence length="115" mass="13302">MRRVYDDPAAEDGDRVLVDRLWPRGLSKEEAHVDEWLKDVAPSAELRAWYGHDPARYQEFRQRYLAELRDSRHRDALERLRTILHDKAPVTLLTATKDVKISNAAVLADLLNEPG</sequence>
<gene>
    <name evidence="1" type="ORF">BJ982_003352</name>
</gene>
<dbReference type="PANTHER" id="PTHR36849">
    <property type="entry name" value="CYTOPLASMIC PROTEIN-RELATED"/>
    <property type="match status" value="1"/>
</dbReference>
<dbReference type="InterPro" id="IPR052552">
    <property type="entry name" value="YeaO-like"/>
</dbReference>
<reference evidence="1 2" key="1">
    <citation type="submission" date="2020-08" db="EMBL/GenBank/DDBJ databases">
        <title>Sequencing the genomes of 1000 actinobacteria strains.</title>
        <authorList>
            <person name="Klenk H.-P."/>
        </authorList>
    </citation>
    <scope>NUCLEOTIDE SEQUENCE [LARGE SCALE GENOMIC DNA]</scope>
    <source>
        <strain evidence="1 2">DSM 45784</strain>
    </source>
</reference>
<dbReference type="Proteomes" id="UP000542210">
    <property type="component" value="Unassembled WGS sequence"/>
</dbReference>
<dbReference type="PANTHER" id="PTHR36849:SF1">
    <property type="entry name" value="CYTOPLASMIC PROTEIN"/>
    <property type="match status" value="1"/>
</dbReference>
<evidence type="ECO:0000313" key="2">
    <source>
        <dbReference type="Proteomes" id="UP000542210"/>
    </source>
</evidence>
<proteinExistence type="predicted"/>